<dbReference type="Proteomes" id="UP001642260">
    <property type="component" value="Unassembled WGS sequence"/>
</dbReference>
<dbReference type="Gene3D" id="2.60.210.10">
    <property type="entry name" value="Apoptosis, Tumor Necrosis Factor Receptor Associated Protein 2, Chain A"/>
    <property type="match status" value="2"/>
</dbReference>
<reference evidence="2 3" key="1">
    <citation type="submission" date="2022-03" db="EMBL/GenBank/DDBJ databases">
        <authorList>
            <person name="Macdonald S."/>
            <person name="Ahmed S."/>
            <person name="Newling K."/>
        </authorList>
    </citation>
    <scope>NUCLEOTIDE SEQUENCE [LARGE SCALE GENOMIC DNA]</scope>
</reference>
<organism evidence="2 3">
    <name type="scientific">Eruca vesicaria subsp. sativa</name>
    <name type="common">Garden rocket</name>
    <name type="synonym">Eruca sativa</name>
    <dbReference type="NCBI Taxonomy" id="29727"/>
    <lineage>
        <taxon>Eukaryota</taxon>
        <taxon>Viridiplantae</taxon>
        <taxon>Streptophyta</taxon>
        <taxon>Embryophyta</taxon>
        <taxon>Tracheophyta</taxon>
        <taxon>Spermatophyta</taxon>
        <taxon>Magnoliopsida</taxon>
        <taxon>eudicotyledons</taxon>
        <taxon>Gunneridae</taxon>
        <taxon>Pentapetalae</taxon>
        <taxon>rosids</taxon>
        <taxon>malvids</taxon>
        <taxon>Brassicales</taxon>
        <taxon>Brassicaceae</taxon>
        <taxon>Brassiceae</taxon>
        <taxon>Eruca</taxon>
    </lineage>
</organism>
<dbReference type="CDD" id="cd00121">
    <property type="entry name" value="MATH"/>
    <property type="match status" value="2"/>
</dbReference>
<evidence type="ECO:0000313" key="2">
    <source>
        <dbReference type="EMBL" id="CAH8364319.1"/>
    </source>
</evidence>
<name>A0ABC8L4B5_ERUVS</name>
<feature type="domain" description="MATH" evidence="1">
    <location>
        <begin position="137"/>
        <end position="179"/>
    </location>
</feature>
<dbReference type="PROSITE" id="PS50144">
    <property type="entry name" value="MATH"/>
    <property type="match status" value="2"/>
</dbReference>
<dbReference type="PANTHER" id="PTHR46162">
    <property type="entry name" value="TRAF-LIKE FAMILY PROTEIN"/>
    <property type="match status" value="1"/>
</dbReference>
<sequence>MTVKYQSRLFSSGGYNWRLIIYPKGNAEDNGSGFISMYVEIDSESLMPPTEVCAELRFFVYNKRENKYLTIQDVEVKRFNALKTVWGLQQVLPCVTFNNPENGYIFQGGQCEFGVDVIVAPSLTNWEVFSFTEKFPDPKFCWAIKNFSELKENVIKTSKSFSMGGKKWFLKLYPKGHSRMIRINQKLMRRFSCKQISEFLTHLEPITLNTHTHWKYGTQNKTQLGVGLRFYLYLNFDMFTWTRKAS</sequence>
<dbReference type="Pfam" id="PF00917">
    <property type="entry name" value="MATH"/>
    <property type="match status" value="1"/>
</dbReference>
<evidence type="ECO:0000259" key="1">
    <source>
        <dbReference type="PROSITE" id="PS50144"/>
    </source>
</evidence>
<evidence type="ECO:0000313" key="3">
    <source>
        <dbReference type="Proteomes" id="UP001642260"/>
    </source>
</evidence>
<keyword evidence="3" id="KW-1185">Reference proteome</keyword>
<dbReference type="EMBL" id="CAKOAT010386265">
    <property type="protein sequence ID" value="CAH8364319.1"/>
    <property type="molecule type" value="Genomic_DNA"/>
</dbReference>
<feature type="domain" description="MATH" evidence="1">
    <location>
        <begin position="1"/>
        <end position="117"/>
    </location>
</feature>
<dbReference type="InterPro" id="IPR002083">
    <property type="entry name" value="MATH/TRAF_dom"/>
</dbReference>
<dbReference type="AlphaFoldDB" id="A0ABC8L4B5"/>
<dbReference type="InterPro" id="IPR008974">
    <property type="entry name" value="TRAF-like"/>
</dbReference>
<comment type="caution">
    <text evidence="2">The sequence shown here is derived from an EMBL/GenBank/DDBJ whole genome shotgun (WGS) entry which is preliminary data.</text>
</comment>
<accession>A0ABC8L4B5</accession>
<proteinExistence type="predicted"/>
<dbReference type="PANTHER" id="PTHR46162:SF47">
    <property type="entry name" value="TRAF-LIKE FAMILY PROTEIN-RELATED"/>
    <property type="match status" value="1"/>
</dbReference>
<dbReference type="SUPFAM" id="SSF49599">
    <property type="entry name" value="TRAF domain-like"/>
    <property type="match status" value="2"/>
</dbReference>
<dbReference type="Pfam" id="PF22486">
    <property type="entry name" value="MATH_2"/>
    <property type="match status" value="1"/>
</dbReference>
<gene>
    <name evidence="2" type="ORF">ERUC_LOCUS30075</name>
</gene>
<protein>
    <recommendedName>
        <fullName evidence="1">MATH domain-containing protein</fullName>
    </recommendedName>
</protein>